<comment type="function">
    <text evidence="6">Component of the NuA4 histone acetyltransferase complex which is involved in transcriptional activation of selected genes principally by acetylation of nucleosomal histone H4 and H2A. The NuA4 complex is also involved in DNA repair. Involved in gene silencing by neighboring heterochromatin, blockage of the silencing spreading along the chromosome, and required for cell cycle progression through G2/M.</text>
</comment>
<gene>
    <name evidence="10" type="ORF">LANO_0B02916G</name>
</gene>
<keyword evidence="3 7" id="KW-0805">Transcription regulation</keyword>
<accession>A0A1G4IWC5</accession>
<dbReference type="OrthoDB" id="435275at2759"/>
<keyword evidence="4 7" id="KW-0804">Transcription</keyword>
<dbReference type="GO" id="GO:0006357">
    <property type="term" value="P:regulation of transcription by RNA polymerase II"/>
    <property type="evidence" value="ECO:0007669"/>
    <property type="project" value="InterPro"/>
</dbReference>
<dbReference type="Proteomes" id="UP000189911">
    <property type="component" value="Chromosome B"/>
</dbReference>
<evidence type="ECO:0000259" key="9">
    <source>
        <dbReference type="Pfam" id="PF10513"/>
    </source>
</evidence>
<evidence type="ECO:0000313" key="11">
    <source>
        <dbReference type="Proteomes" id="UP000189911"/>
    </source>
</evidence>
<feature type="compositionally biased region" description="Polar residues" evidence="8">
    <location>
        <begin position="767"/>
        <end position="782"/>
    </location>
</feature>
<evidence type="ECO:0000313" key="10">
    <source>
        <dbReference type="EMBL" id="SCU81390.1"/>
    </source>
</evidence>
<feature type="region of interest" description="Disordered" evidence="8">
    <location>
        <begin position="375"/>
        <end position="422"/>
    </location>
</feature>
<proteinExistence type="inferred from homology"/>
<dbReference type="GO" id="GO:0035267">
    <property type="term" value="C:NuA4 histone acetyltransferase complex"/>
    <property type="evidence" value="ECO:0007669"/>
    <property type="project" value="InterPro"/>
</dbReference>
<evidence type="ECO:0000256" key="1">
    <source>
        <dbReference type="ARBA" id="ARBA00004123"/>
    </source>
</evidence>
<comment type="subcellular location">
    <subcellularLocation>
        <location evidence="1 7">Nucleus</location>
    </subcellularLocation>
</comment>
<dbReference type="InterPro" id="IPR024943">
    <property type="entry name" value="Enhancer_polycomb"/>
</dbReference>
<dbReference type="InterPro" id="IPR019542">
    <property type="entry name" value="Enhancer_polycomb-like_N"/>
</dbReference>
<name>A0A1G4IWC5_9SACH</name>
<evidence type="ECO:0000256" key="6">
    <source>
        <dbReference type="ARBA" id="ARBA00025513"/>
    </source>
</evidence>
<dbReference type="EMBL" id="LT598450">
    <property type="protein sequence ID" value="SCU81390.1"/>
    <property type="molecule type" value="Genomic_DNA"/>
</dbReference>
<feature type="compositionally biased region" description="Low complexity" evidence="8">
    <location>
        <begin position="744"/>
        <end position="766"/>
    </location>
</feature>
<organism evidence="10 11">
    <name type="scientific">Lachancea nothofagi CBS 11611</name>
    <dbReference type="NCBI Taxonomy" id="1266666"/>
    <lineage>
        <taxon>Eukaryota</taxon>
        <taxon>Fungi</taxon>
        <taxon>Dikarya</taxon>
        <taxon>Ascomycota</taxon>
        <taxon>Saccharomycotina</taxon>
        <taxon>Saccharomycetes</taxon>
        <taxon>Saccharomycetales</taxon>
        <taxon>Saccharomycetaceae</taxon>
        <taxon>Lachancea</taxon>
    </lineage>
</organism>
<dbReference type="GO" id="GO:0005634">
    <property type="term" value="C:nucleus"/>
    <property type="evidence" value="ECO:0007669"/>
    <property type="project" value="UniProtKB-SubCell"/>
</dbReference>
<evidence type="ECO:0000256" key="2">
    <source>
        <dbReference type="ARBA" id="ARBA00008035"/>
    </source>
</evidence>
<evidence type="ECO:0000256" key="4">
    <source>
        <dbReference type="ARBA" id="ARBA00023163"/>
    </source>
</evidence>
<feature type="compositionally biased region" description="Polar residues" evidence="8">
    <location>
        <begin position="399"/>
        <end position="415"/>
    </location>
</feature>
<feature type="domain" description="Enhancer of polycomb-like N-terminal" evidence="9">
    <location>
        <begin position="24"/>
        <end position="168"/>
    </location>
</feature>
<protein>
    <recommendedName>
        <fullName evidence="7">Enhancer of polycomb-like protein</fullName>
    </recommendedName>
</protein>
<keyword evidence="11" id="KW-1185">Reference proteome</keyword>
<evidence type="ECO:0000256" key="3">
    <source>
        <dbReference type="ARBA" id="ARBA00023015"/>
    </source>
</evidence>
<keyword evidence="5 7" id="KW-0539">Nucleus</keyword>
<evidence type="ECO:0000256" key="5">
    <source>
        <dbReference type="ARBA" id="ARBA00023242"/>
    </source>
</evidence>
<dbReference type="Pfam" id="PF10513">
    <property type="entry name" value="EPL1"/>
    <property type="match status" value="1"/>
</dbReference>
<evidence type="ECO:0000256" key="8">
    <source>
        <dbReference type="SAM" id="MobiDB-lite"/>
    </source>
</evidence>
<feature type="region of interest" description="Disordered" evidence="8">
    <location>
        <begin position="730"/>
        <end position="782"/>
    </location>
</feature>
<reference evidence="11" key="1">
    <citation type="submission" date="2016-03" db="EMBL/GenBank/DDBJ databases">
        <authorList>
            <person name="Devillers Hugo."/>
        </authorList>
    </citation>
    <scope>NUCLEOTIDE SEQUENCE [LARGE SCALE GENOMIC DNA]</scope>
</reference>
<dbReference type="PANTHER" id="PTHR14898">
    <property type="entry name" value="ENHANCER OF POLYCOMB"/>
    <property type="match status" value="1"/>
</dbReference>
<dbReference type="AlphaFoldDB" id="A0A1G4IWC5"/>
<comment type="similarity">
    <text evidence="2 7">Belongs to the enhancer of polycomb family.</text>
</comment>
<evidence type="ECO:0000256" key="7">
    <source>
        <dbReference type="RuleBase" id="RU361124"/>
    </source>
</evidence>
<sequence>MASNNATSAVPSGSAADAANTRFRHRKISVRQRLQVFKAADLRKLDKDELQQRELVEIETGVDKNEEKEEHLHQILQKNQLARKELYIPTPDASRTWPEYTQFYQGKFVEPQSYIRFSATVEDCCGSRYNMDESDEQFLASSALSAETGGPGGLSEDEFELLCSSFETAIHERQPFLSIDPENILSLEEIKPTILKRDLGDAGIKHRLAQEIGLRSPQTFITQFDTASSQNTRPLATLVEKFGDRVYAHWKARKVESHGGEISPQLKFERHGGDRDDNDPYVCFRRREVRQARKTRRIDYQNSHKLRLLHQQLQYTKKLALLVAKREKLSLDSLNNDIRIFELRRDIKPVKQSLGIKGEDDSLLVDARRRKLVSNVVMHSPQETNAKKIRTKLKKSHTDSASSKHPTSKGNKQSHAQSQQAQQQLAQQQLQQQQLQLAQQQQQLAQQQAQQLAQQQKQQGSSVSAHVYVKLPSSKIPDILLEDVDNILLTKEKSARNYVEERMRKRKLEDGDTFFNLTDDPYNPVFDISVPADISATDAPFSSIASSKFEAQRSYYVPRLEDYLDGNSDDVAVFSKDGDRIDNPKYRKIEHYNPFQEHGEVYTRELPFKIRRRMGRLGLEFIDIQRPRQSFTPLSELIDLSEVERQEQSNEVIDVYDSKLDELTRLHGRWKHNSEYNNYGAKFSEEPARLNQISNETQTIRFGTMLGTKSYEQLRDATFKHRQEIYNQRRVQKTSVSQKLPKINGSSPTSSNGMSSTPARTPSTSSLKKNASAKQQHLTSVN</sequence>